<dbReference type="EMBL" id="KQ241942">
    <property type="protein sequence ID" value="KNC82277.1"/>
    <property type="molecule type" value="Genomic_DNA"/>
</dbReference>
<protein>
    <recommendedName>
        <fullName evidence="6">DUF202 domain-containing protein</fullName>
    </recommendedName>
</protein>
<feature type="transmembrane region" description="Helical" evidence="5">
    <location>
        <begin position="91"/>
        <end position="110"/>
    </location>
</feature>
<dbReference type="Proteomes" id="UP000054560">
    <property type="component" value="Unassembled WGS sequence"/>
</dbReference>
<accession>A0A0L0FZL0</accession>
<dbReference type="STRING" id="667725.A0A0L0FZL0"/>
<dbReference type="Pfam" id="PF02656">
    <property type="entry name" value="DUF202"/>
    <property type="match status" value="1"/>
</dbReference>
<feature type="domain" description="DUF202" evidence="6">
    <location>
        <begin position="8"/>
        <end position="76"/>
    </location>
</feature>
<name>A0A0L0FZL0_9EUKA</name>
<dbReference type="RefSeq" id="XP_014156179.1">
    <property type="nucleotide sequence ID" value="XM_014300704.1"/>
</dbReference>
<evidence type="ECO:0000256" key="5">
    <source>
        <dbReference type="SAM" id="Phobius"/>
    </source>
</evidence>
<feature type="transmembrane region" description="Helical" evidence="5">
    <location>
        <begin position="49"/>
        <end position="71"/>
    </location>
</feature>
<dbReference type="GO" id="GO:0012505">
    <property type="term" value="C:endomembrane system"/>
    <property type="evidence" value="ECO:0007669"/>
    <property type="project" value="UniProtKB-SubCell"/>
</dbReference>
<evidence type="ECO:0000256" key="2">
    <source>
        <dbReference type="ARBA" id="ARBA00022692"/>
    </source>
</evidence>
<evidence type="ECO:0000256" key="1">
    <source>
        <dbReference type="ARBA" id="ARBA00004127"/>
    </source>
</evidence>
<proteinExistence type="predicted"/>
<sequence length="129" mass="14146">MSGKAEPKVYFANERTFLNWLHTAVLISSTGLALMNLSPNSGASSRTSIIAGAIMIPVAILFMAMSLWTFVKRDRMIKNGGEEFQSKMGPILITVLLLGALVLQYGLWFAENGSDVSNWYNKEAQVSAQ</sequence>
<keyword evidence="2 5" id="KW-0812">Transmembrane</keyword>
<evidence type="ECO:0000313" key="8">
    <source>
        <dbReference type="Proteomes" id="UP000054560"/>
    </source>
</evidence>
<evidence type="ECO:0000259" key="6">
    <source>
        <dbReference type="Pfam" id="PF02656"/>
    </source>
</evidence>
<dbReference type="PANTHER" id="PTHR46140:SF1">
    <property type="entry name" value="VACUOLAR TRANSPORTER CHAPERONE COMPLEX SUBUNIT 4-RELATED"/>
    <property type="match status" value="1"/>
</dbReference>
<keyword evidence="3 5" id="KW-1133">Transmembrane helix</keyword>
<evidence type="ECO:0000313" key="7">
    <source>
        <dbReference type="EMBL" id="KNC82277.1"/>
    </source>
</evidence>
<gene>
    <name evidence="7" type="ORF">SARC_05432</name>
</gene>
<dbReference type="OrthoDB" id="2243669at2759"/>
<dbReference type="eggNOG" id="KOG4580">
    <property type="taxonomic scope" value="Eukaryota"/>
</dbReference>
<organism evidence="7 8">
    <name type="scientific">Sphaeroforma arctica JP610</name>
    <dbReference type="NCBI Taxonomy" id="667725"/>
    <lineage>
        <taxon>Eukaryota</taxon>
        <taxon>Ichthyosporea</taxon>
        <taxon>Ichthyophonida</taxon>
        <taxon>Sphaeroforma</taxon>
    </lineage>
</organism>
<dbReference type="InterPro" id="IPR051572">
    <property type="entry name" value="VTC_Complex_Subunit"/>
</dbReference>
<comment type="subcellular location">
    <subcellularLocation>
        <location evidence="1">Endomembrane system</location>
        <topology evidence="1">Multi-pass membrane protein</topology>
    </subcellularLocation>
</comment>
<dbReference type="AlphaFoldDB" id="A0A0L0FZL0"/>
<feature type="transmembrane region" description="Helical" evidence="5">
    <location>
        <begin position="20"/>
        <end position="37"/>
    </location>
</feature>
<reference evidence="7 8" key="1">
    <citation type="submission" date="2011-02" db="EMBL/GenBank/DDBJ databases">
        <title>The Genome Sequence of Sphaeroforma arctica JP610.</title>
        <authorList>
            <consortium name="The Broad Institute Genome Sequencing Platform"/>
            <person name="Russ C."/>
            <person name="Cuomo C."/>
            <person name="Young S.K."/>
            <person name="Zeng Q."/>
            <person name="Gargeya S."/>
            <person name="Alvarado L."/>
            <person name="Berlin A."/>
            <person name="Chapman S.B."/>
            <person name="Chen Z."/>
            <person name="Freedman E."/>
            <person name="Gellesch M."/>
            <person name="Goldberg J."/>
            <person name="Griggs A."/>
            <person name="Gujja S."/>
            <person name="Heilman E."/>
            <person name="Heiman D."/>
            <person name="Howarth C."/>
            <person name="Mehta T."/>
            <person name="Neiman D."/>
            <person name="Pearson M."/>
            <person name="Roberts A."/>
            <person name="Saif S."/>
            <person name="Shea T."/>
            <person name="Shenoy N."/>
            <person name="Sisk P."/>
            <person name="Stolte C."/>
            <person name="Sykes S."/>
            <person name="White J."/>
            <person name="Yandava C."/>
            <person name="Burger G."/>
            <person name="Gray M.W."/>
            <person name="Holland P.W.H."/>
            <person name="King N."/>
            <person name="Lang F.B.F."/>
            <person name="Roger A.J."/>
            <person name="Ruiz-Trillo I."/>
            <person name="Haas B."/>
            <person name="Nusbaum C."/>
            <person name="Birren B."/>
        </authorList>
    </citation>
    <scope>NUCLEOTIDE SEQUENCE [LARGE SCALE GENOMIC DNA]</scope>
    <source>
        <strain evidence="7 8">JP610</strain>
    </source>
</reference>
<dbReference type="GeneID" id="25905936"/>
<dbReference type="PANTHER" id="PTHR46140">
    <property type="entry name" value="VACUOLAR TRANSPORTER CHAPERONE 1-RELATED"/>
    <property type="match status" value="1"/>
</dbReference>
<keyword evidence="8" id="KW-1185">Reference proteome</keyword>
<evidence type="ECO:0000256" key="3">
    <source>
        <dbReference type="ARBA" id="ARBA00022989"/>
    </source>
</evidence>
<evidence type="ECO:0000256" key="4">
    <source>
        <dbReference type="ARBA" id="ARBA00023136"/>
    </source>
</evidence>
<keyword evidence="4 5" id="KW-0472">Membrane</keyword>
<dbReference type="InterPro" id="IPR003807">
    <property type="entry name" value="DUF202"/>
</dbReference>